<gene>
    <name evidence="2" type="ORF">K8U91_04725</name>
</gene>
<dbReference type="Pfam" id="PF18998">
    <property type="entry name" value="Flg_new_2"/>
    <property type="match status" value="1"/>
</dbReference>
<evidence type="ECO:0000313" key="2">
    <source>
        <dbReference type="EMBL" id="HJG88767.1"/>
    </source>
</evidence>
<dbReference type="AlphaFoldDB" id="A0A921MQY2"/>
<dbReference type="Pfam" id="PF13385">
    <property type="entry name" value="Laminin_G_3"/>
    <property type="match status" value="1"/>
</dbReference>
<evidence type="ECO:0000313" key="3">
    <source>
        <dbReference type="Proteomes" id="UP000757103"/>
    </source>
</evidence>
<dbReference type="RefSeq" id="WP_273305805.1">
    <property type="nucleotide sequence ID" value="NZ_DYUD01000015.1"/>
</dbReference>
<name>A0A921MQY2_9BACT</name>
<evidence type="ECO:0000259" key="1">
    <source>
        <dbReference type="Pfam" id="PF18998"/>
    </source>
</evidence>
<protein>
    <recommendedName>
        <fullName evidence="1">Bacterial repeat domain-containing protein</fullName>
    </recommendedName>
</protein>
<dbReference type="InterPro" id="IPR013320">
    <property type="entry name" value="ConA-like_dom_sf"/>
</dbReference>
<sequence length="526" mass="56825">MIYFTLPNNSPSTEADWTYNGTYKEVQFYDIKITVKNSIQKYAINFTTPENGTLTVKNGETALSSGEEIAEGTLLSVSATPNSGYELMSVTNNGEIFPNSTFAVSSEMNLAATFRALATTGDAMLMSAPGYGTEQAQLRFSDTALGSHNTSENQVSSDQRSRNYTFSAWISPMGYNGVFMGHVQNSITWNVEGSYGIGVQNGKLAVWYRYWDGSSTGCPGASAPAVSETTTLYPGEFAFISLVTSNDGKNFKVYKNGEEAISQDVEQGGLALLYDACDFAIGDSKYNQMASKVEEVQLWNRTLTPEEIKASMYGYNEMPEGLVAYYRPESATGTTVDNLAGDVDAYYRANNRSGNSGEFPVATNIQKTNGRETVEVTYNTPEEENAAYTLQRYGAAIAASPAPVKVYSNLYAVNGSESYEISSVTVNGSALENVTDPIQVATSPVTVEVAFSVASGIEEEVVAEPIYYNNNVLYMPEGATAVIYNLLGTVVAEVAEPAANLAQLPAGIYLAKVSMDGNHTIIRFKK</sequence>
<proteinExistence type="predicted"/>
<reference evidence="2" key="2">
    <citation type="submission" date="2021-09" db="EMBL/GenBank/DDBJ databases">
        <authorList>
            <person name="Gilroy R."/>
        </authorList>
    </citation>
    <scope>NUCLEOTIDE SEQUENCE</scope>
    <source>
        <strain evidence="2">CHK121-7720</strain>
    </source>
</reference>
<organism evidence="2 3">
    <name type="scientific">Barnesiella viscericola</name>
    <dbReference type="NCBI Taxonomy" id="397865"/>
    <lineage>
        <taxon>Bacteria</taxon>
        <taxon>Pseudomonadati</taxon>
        <taxon>Bacteroidota</taxon>
        <taxon>Bacteroidia</taxon>
        <taxon>Bacteroidales</taxon>
        <taxon>Barnesiellaceae</taxon>
        <taxon>Barnesiella</taxon>
    </lineage>
</organism>
<dbReference type="EMBL" id="DYUD01000015">
    <property type="protein sequence ID" value="HJG88767.1"/>
    <property type="molecule type" value="Genomic_DNA"/>
</dbReference>
<dbReference type="InterPro" id="IPR044060">
    <property type="entry name" value="Bacterial_rp_domain"/>
</dbReference>
<dbReference type="Proteomes" id="UP000757103">
    <property type="component" value="Unassembled WGS sequence"/>
</dbReference>
<comment type="caution">
    <text evidence="2">The sequence shown here is derived from an EMBL/GenBank/DDBJ whole genome shotgun (WGS) entry which is preliminary data.</text>
</comment>
<reference evidence="2" key="1">
    <citation type="journal article" date="2021" name="PeerJ">
        <title>Extensive microbial diversity within the chicken gut microbiome revealed by metagenomics and culture.</title>
        <authorList>
            <person name="Gilroy R."/>
            <person name="Ravi A."/>
            <person name="Getino M."/>
            <person name="Pursley I."/>
            <person name="Horton D.L."/>
            <person name="Alikhan N.F."/>
            <person name="Baker D."/>
            <person name="Gharbi K."/>
            <person name="Hall N."/>
            <person name="Watson M."/>
            <person name="Adriaenssens E.M."/>
            <person name="Foster-Nyarko E."/>
            <person name="Jarju S."/>
            <person name="Secka A."/>
            <person name="Antonio M."/>
            <person name="Oren A."/>
            <person name="Chaudhuri R.R."/>
            <person name="La Ragione R."/>
            <person name="Hildebrand F."/>
            <person name="Pallen M.J."/>
        </authorList>
    </citation>
    <scope>NUCLEOTIDE SEQUENCE</scope>
    <source>
        <strain evidence="2">CHK121-7720</strain>
    </source>
</reference>
<dbReference type="SUPFAM" id="SSF49899">
    <property type="entry name" value="Concanavalin A-like lectins/glucanases"/>
    <property type="match status" value="1"/>
</dbReference>
<dbReference type="GO" id="GO:0005975">
    <property type="term" value="P:carbohydrate metabolic process"/>
    <property type="evidence" value="ECO:0007669"/>
    <property type="project" value="UniProtKB-ARBA"/>
</dbReference>
<dbReference type="GO" id="GO:0004553">
    <property type="term" value="F:hydrolase activity, hydrolyzing O-glycosyl compounds"/>
    <property type="evidence" value="ECO:0007669"/>
    <property type="project" value="UniProtKB-ARBA"/>
</dbReference>
<dbReference type="Gene3D" id="2.60.120.200">
    <property type="match status" value="1"/>
</dbReference>
<accession>A0A921MQY2</accession>
<feature type="domain" description="Bacterial repeat" evidence="1">
    <location>
        <begin position="46"/>
        <end position="115"/>
    </location>
</feature>